<reference evidence="8" key="1">
    <citation type="journal article" date="2020" name="Stud. Mycol.">
        <title>101 Dothideomycetes genomes: a test case for predicting lifestyles and emergence of pathogens.</title>
        <authorList>
            <person name="Haridas S."/>
            <person name="Albert R."/>
            <person name="Binder M."/>
            <person name="Bloem J."/>
            <person name="Labutti K."/>
            <person name="Salamov A."/>
            <person name="Andreopoulos B."/>
            <person name="Baker S."/>
            <person name="Barry K."/>
            <person name="Bills G."/>
            <person name="Bluhm B."/>
            <person name="Cannon C."/>
            <person name="Castanera R."/>
            <person name="Culley D."/>
            <person name="Daum C."/>
            <person name="Ezra D."/>
            <person name="Gonzalez J."/>
            <person name="Henrissat B."/>
            <person name="Kuo A."/>
            <person name="Liang C."/>
            <person name="Lipzen A."/>
            <person name="Lutzoni F."/>
            <person name="Magnuson J."/>
            <person name="Mondo S."/>
            <person name="Nolan M."/>
            <person name="Ohm R."/>
            <person name="Pangilinan J."/>
            <person name="Park H.-J."/>
            <person name="Ramirez L."/>
            <person name="Alfaro M."/>
            <person name="Sun H."/>
            <person name="Tritt A."/>
            <person name="Yoshinaga Y."/>
            <person name="Zwiers L.-H."/>
            <person name="Turgeon B."/>
            <person name="Goodwin S."/>
            <person name="Spatafora J."/>
            <person name="Crous P."/>
            <person name="Grigoriev I."/>
        </authorList>
    </citation>
    <scope>NUCLEOTIDE SEQUENCE</scope>
    <source>
        <strain evidence="8">HMLAC05119</strain>
    </source>
</reference>
<proteinExistence type="inferred from homology"/>
<dbReference type="InterPro" id="IPR013918">
    <property type="entry name" value="Nucleotide_exch_fac_Fes1"/>
</dbReference>
<dbReference type="SUPFAM" id="SSF48371">
    <property type="entry name" value="ARM repeat"/>
    <property type="match status" value="1"/>
</dbReference>
<feature type="domain" description="Nucleotide exchange factor Fes1" evidence="7">
    <location>
        <begin position="6"/>
        <end position="92"/>
    </location>
</feature>
<evidence type="ECO:0000256" key="6">
    <source>
        <dbReference type="ARBA" id="ARBA00024912"/>
    </source>
</evidence>
<organism evidence="8 9">
    <name type="scientific">Ampelomyces quisqualis</name>
    <name type="common">Powdery mildew agent</name>
    <dbReference type="NCBI Taxonomy" id="50730"/>
    <lineage>
        <taxon>Eukaryota</taxon>
        <taxon>Fungi</taxon>
        <taxon>Dikarya</taxon>
        <taxon>Ascomycota</taxon>
        <taxon>Pezizomycotina</taxon>
        <taxon>Dothideomycetes</taxon>
        <taxon>Pleosporomycetidae</taxon>
        <taxon>Pleosporales</taxon>
        <taxon>Pleosporineae</taxon>
        <taxon>Phaeosphaeriaceae</taxon>
        <taxon>Ampelomyces</taxon>
    </lineage>
</organism>
<dbReference type="PANTHER" id="PTHR19316:SF18">
    <property type="entry name" value="HSP70-BINDING PROTEIN 1"/>
    <property type="match status" value="1"/>
</dbReference>
<dbReference type="AlphaFoldDB" id="A0A6A5QR95"/>
<keyword evidence="4" id="KW-0677">Repeat</keyword>
<evidence type="ECO:0000256" key="1">
    <source>
        <dbReference type="ARBA" id="ARBA00004496"/>
    </source>
</evidence>
<dbReference type="GO" id="GO:0006417">
    <property type="term" value="P:regulation of translation"/>
    <property type="evidence" value="ECO:0007669"/>
    <property type="project" value="UniProtKB-KW"/>
</dbReference>
<dbReference type="EMBL" id="ML979134">
    <property type="protein sequence ID" value="KAF1917902.1"/>
    <property type="molecule type" value="Genomic_DNA"/>
</dbReference>
<comment type="function">
    <text evidence="6">Functions as a nucleotide exchange factor (NEF) for Hsp70 chaperones which accelerates the release of ADP. Required for fully efficient Hsp70-mediated folding of proteins.</text>
</comment>
<accession>A0A6A5QR95</accession>
<keyword evidence="9" id="KW-1185">Reference proteome</keyword>
<dbReference type="InterPro" id="IPR050693">
    <property type="entry name" value="Hsp70_NEF-Inhibitors"/>
</dbReference>
<evidence type="ECO:0000259" key="7">
    <source>
        <dbReference type="Pfam" id="PF08609"/>
    </source>
</evidence>
<evidence type="ECO:0000256" key="5">
    <source>
        <dbReference type="ARBA" id="ARBA00022845"/>
    </source>
</evidence>
<evidence type="ECO:0000313" key="8">
    <source>
        <dbReference type="EMBL" id="KAF1917902.1"/>
    </source>
</evidence>
<dbReference type="GO" id="GO:0000774">
    <property type="term" value="F:adenyl-nucleotide exchange factor activity"/>
    <property type="evidence" value="ECO:0007669"/>
    <property type="project" value="TreeGrafter"/>
</dbReference>
<keyword evidence="5" id="KW-0810">Translation regulation</keyword>
<dbReference type="Gene3D" id="1.25.10.10">
    <property type="entry name" value="Leucine-rich Repeat Variant"/>
    <property type="match status" value="1"/>
</dbReference>
<evidence type="ECO:0000256" key="4">
    <source>
        <dbReference type="ARBA" id="ARBA00022737"/>
    </source>
</evidence>
<comment type="similarity">
    <text evidence="2">Belongs to the FES1 family.</text>
</comment>
<comment type="subcellular location">
    <subcellularLocation>
        <location evidence="1">Cytoplasm</location>
    </subcellularLocation>
</comment>
<keyword evidence="3" id="KW-0963">Cytoplasm</keyword>
<sequence length="214" mass="23609">MNDPALNNLLIWGIQNSDTSRNDPTTTPQPMTDVDREVLQAVISGATGPSNASLMEQSINVVDNSEATPEAKHTAFENFQALIENIDNANNMEGLGLWTRVINHLDNEDPKLRMFAAWCCGTAVQNNIRTQERLLICGAIPILVRLATEDPTPLVRKKAITALSSTVRNFQAALDETLSHMPAKYKPEENLDANDMESVDILINKLRASIQESL</sequence>
<evidence type="ECO:0000256" key="2">
    <source>
        <dbReference type="ARBA" id="ARBA00011045"/>
    </source>
</evidence>
<dbReference type="FunFam" id="1.25.10.10:FF:000434">
    <property type="entry name" value="Hsp70 nucleotide exchange factor fes1"/>
    <property type="match status" value="1"/>
</dbReference>
<evidence type="ECO:0000313" key="9">
    <source>
        <dbReference type="Proteomes" id="UP000800096"/>
    </source>
</evidence>
<evidence type="ECO:0000256" key="3">
    <source>
        <dbReference type="ARBA" id="ARBA00022490"/>
    </source>
</evidence>
<dbReference type="Proteomes" id="UP000800096">
    <property type="component" value="Unassembled WGS sequence"/>
</dbReference>
<dbReference type="PANTHER" id="PTHR19316">
    <property type="entry name" value="PROTEIN FOLDING REGULATOR"/>
    <property type="match status" value="1"/>
</dbReference>
<gene>
    <name evidence="8" type="ORF">BDU57DRAFT_180571</name>
</gene>
<dbReference type="InterPro" id="IPR011989">
    <property type="entry name" value="ARM-like"/>
</dbReference>
<dbReference type="OrthoDB" id="10250458at2759"/>
<dbReference type="GO" id="GO:0005783">
    <property type="term" value="C:endoplasmic reticulum"/>
    <property type="evidence" value="ECO:0007669"/>
    <property type="project" value="TreeGrafter"/>
</dbReference>
<dbReference type="Pfam" id="PF08609">
    <property type="entry name" value="Fes1"/>
    <property type="match status" value="1"/>
</dbReference>
<protein>
    <submittedName>
        <fullName evidence="8">Nucleotide exchange factor Fes1-domain-containing protein</fullName>
    </submittedName>
</protein>
<dbReference type="InterPro" id="IPR016024">
    <property type="entry name" value="ARM-type_fold"/>
</dbReference>
<name>A0A6A5QR95_AMPQU</name>